<dbReference type="AlphaFoldDB" id="A0A398CVJ8"/>
<keyword evidence="6" id="KW-1185">Reference proteome</keyword>
<dbReference type="SUPFAM" id="SSF50249">
    <property type="entry name" value="Nucleic acid-binding proteins"/>
    <property type="match status" value="1"/>
</dbReference>
<dbReference type="GO" id="GO:0006260">
    <property type="term" value="P:DNA replication"/>
    <property type="evidence" value="ECO:0007669"/>
    <property type="project" value="InterPro"/>
</dbReference>
<accession>A0A398CVJ8</accession>
<dbReference type="InterPro" id="IPR000424">
    <property type="entry name" value="Primosome_PriB/ssb"/>
</dbReference>
<sequence length="157" mass="17411">MNDLNQVVLTGRITRDPDIRYTPSGKKTARVSIAVNRSWNASKDPSVRDWKEEVFFVDINAWTYVADKIEKSAEKGLRVLVTGRLSIREYTANDGTKKRATEIVATTFEVIGAPQNRQSTGEPGEAPGEDDLLKDFEVPEGSLQQGSGSEDHDVPFN</sequence>
<feature type="region of interest" description="Disordered" evidence="4">
    <location>
        <begin position="112"/>
        <end position="157"/>
    </location>
</feature>
<dbReference type="EMBL" id="QXIS01000020">
    <property type="protein sequence ID" value="RIE06210.1"/>
    <property type="molecule type" value="Genomic_DNA"/>
</dbReference>
<keyword evidence="1 2" id="KW-0238">DNA-binding</keyword>
<dbReference type="GO" id="GO:0009295">
    <property type="term" value="C:nucleoid"/>
    <property type="evidence" value="ECO:0007669"/>
    <property type="project" value="TreeGrafter"/>
</dbReference>
<dbReference type="PANTHER" id="PTHR10302">
    <property type="entry name" value="SINGLE-STRANDED DNA-BINDING PROTEIN"/>
    <property type="match status" value="1"/>
</dbReference>
<dbReference type="InterPro" id="IPR011344">
    <property type="entry name" value="ssDNA-bd"/>
</dbReference>
<dbReference type="OrthoDB" id="9809878at2"/>
<protein>
    <recommendedName>
        <fullName evidence="2 3">Single-stranded DNA-binding protein</fullName>
        <shortName evidence="2">SSB</shortName>
    </recommendedName>
</protein>
<evidence type="ECO:0000313" key="5">
    <source>
        <dbReference type="EMBL" id="RIE06210.1"/>
    </source>
</evidence>
<gene>
    <name evidence="5" type="ORF">SMC7_03525</name>
</gene>
<dbReference type="NCBIfam" id="TIGR00621">
    <property type="entry name" value="ssb"/>
    <property type="match status" value="1"/>
</dbReference>
<dbReference type="PROSITE" id="PS50935">
    <property type="entry name" value="SSB"/>
    <property type="match status" value="1"/>
</dbReference>
<comment type="caution">
    <text evidence="5">The sequence shown here is derived from an EMBL/GenBank/DDBJ whole genome shotgun (WGS) entry which is preliminary data.</text>
</comment>
<comment type="caution">
    <text evidence="2">Lacks conserved residue(s) required for the propagation of feature annotation.</text>
</comment>
<reference evidence="5 6" key="1">
    <citation type="submission" date="2018-09" db="EMBL/GenBank/DDBJ databases">
        <title>Discovery and Ecogenomic Context for Candidatus Cryosericales, a Global Caldiserica Order Active in Thawing Permafrost.</title>
        <authorList>
            <person name="Martinez M.A."/>
            <person name="Woodcroft B.J."/>
            <person name="Ignacio Espinoza J.C."/>
            <person name="Zayed A."/>
            <person name="Singleton C.M."/>
            <person name="Boyd J."/>
            <person name="Li Y.-F."/>
            <person name="Purvine S."/>
            <person name="Maughan H."/>
            <person name="Hodgkins S.B."/>
            <person name="Anderson D."/>
            <person name="Sederholm M."/>
            <person name="Temperton B."/>
            <person name="Saleska S.R."/>
            <person name="Tyson G.W."/>
            <person name="Rich V.I."/>
        </authorList>
    </citation>
    <scope>NUCLEOTIDE SEQUENCE [LARGE SCALE GENOMIC DNA]</scope>
    <source>
        <strain evidence="5 6">SMC7</strain>
    </source>
</reference>
<evidence type="ECO:0000256" key="3">
    <source>
        <dbReference type="RuleBase" id="RU000524"/>
    </source>
</evidence>
<evidence type="ECO:0000256" key="2">
    <source>
        <dbReference type="HAMAP-Rule" id="MF_00984"/>
    </source>
</evidence>
<dbReference type="Proteomes" id="UP000266328">
    <property type="component" value="Unassembled WGS sequence"/>
</dbReference>
<dbReference type="Pfam" id="PF00436">
    <property type="entry name" value="SSB"/>
    <property type="match status" value="1"/>
</dbReference>
<dbReference type="GO" id="GO:0003697">
    <property type="term" value="F:single-stranded DNA binding"/>
    <property type="evidence" value="ECO:0007669"/>
    <property type="project" value="UniProtKB-UniRule"/>
</dbReference>
<proteinExistence type="inferred from homology"/>
<dbReference type="PANTHER" id="PTHR10302:SF27">
    <property type="entry name" value="SINGLE-STRANDED DNA-BINDING PROTEIN"/>
    <property type="match status" value="1"/>
</dbReference>
<evidence type="ECO:0000256" key="4">
    <source>
        <dbReference type="SAM" id="MobiDB-lite"/>
    </source>
</evidence>
<evidence type="ECO:0000256" key="1">
    <source>
        <dbReference type="ARBA" id="ARBA00023125"/>
    </source>
</evidence>
<comment type="subunit">
    <text evidence="2">Homotetramer.</text>
</comment>
<dbReference type="RefSeq" id="WP_119088986.1">
    <property type="nucleotide sequence ID" value="NZ_QXIS01000020.1"/>
</dbReference>
<dbReference type="HAMAP" id="MF_00984">
    <property type="entry name" value="SSB"/>
    <property type="match status" value="1"/>
</dbReference>
<evidence type="ECO:0000313" key="6">
    <source>
        <dbReference type="Proteomes" id="UP000266328"/>
    </source>
</evidence>
<dbReference type="InterPro" id="IPR012340">
    <property type="entry name" value="NA-bd_OB-fold"/>
</dbReference>
<organism evidence="5 6">
    <name type="scientific">Candidatus Cryosericum terrychapinii</name>
    <dbReference type="NCBI Taxonomy" id="2290919"/>
    <lineage>
        <taxon>Bacteria</taxon>
        <taxon>Pseudomonadati</taxon>
        <taxon>Caldisericota/Cryosericota group</taxon>
        <taxon>Candidatus Cryosericota</taxon>
        <taxon>Candidatus Cryosericia</taxon>
        <taxon>Candidatus Cryosericales</taxon>
        <taxon>Candidatus Cryosericaceae</taxon>
        <taxon>Candidatus Cryosericum</taxon>
    </lineage>
</organism>
<name>A0A398CVJ8_9BACT</name>
<dbReference type="CDD" id="cd04496">
    <property type="entry name" value="SSB_OBF"/>
    <property type="match status" value="1"/>
</dbReference>
<dbReference type="Gene3D" id="2.40.50.140">
    <property type="entry name" value="Nucleic acid-binding proteins"/>
    <property type="match status" value="1"/>
</dbReference>